<dbReference type="PANTHER" id="PTHR46132:SF6">
    <property type="entry name" value="DIGALACTOSYLDIACYLGLYCEROL SYNTHASE 1, CHLOROPLASTIC"/>
    <property type="match status" value="1"/>
</dbReference>
<evidence type="ECO:0000256" key="1">
    <source>
        <dbReference type="ARBA" id="ARBA00004229"/>
    </source>
</evidence>
<keyword evidence="6" id="KW-0808">Transferase</keyword>
<dbReference type="AlphaFoldDB" id="A0A1D6EGM3"/>
<dbReference type="PANTHER" id="PTHR46132">
    <property type="entry name" value="DIGALACTOSYLDIACYLGLYCEROL SYNTHASE 2, CHLOROPLASTIC"/>
    <property type="match status" value="1"/>
</dbReference>
<dbReference type="ExpressionAtlas" id="A0A1D6EGM3">
    <property type="expression patterns" value="baseline and differential"/>
</dbReference>
<reference evidence="8" key="1">
    <citation type="submission" date="2015-12" db="EMBL/GenBank/DDBJ databases">
        <title>Update maize B73 reference genome by single molecule sequencing technologies.</title>
        <authorList>
            <consortium name="Maize Genome Sequencing Project"/>
            <person name="Ware D."/>
        </authorList>
    </citation>
    <scope>NUCLEOTIDE SEQUENCE [LARGE SCALE GENOMIC DNA]</scope>
    <source>
        <tissue evidence="8">Seedling</tissue>
    </source>
</reference>
<comment type="subcellular location">
    <subcellularLocation>
        <location evidence="2">Membrane</location>
    </subcellularLocation>
    <subcellularLocation>
        <location evidence="1">Plastid</location>
        <location evidence="1">Chloroplast</location>
    </subcellularLocation>
</comment>
<evidence type="ECO:0000256" key="4">
    <source>
        <dbReference type="ARBA" id="ARBA00022528"/>
    </source>
</evidence>
<evidence type="ECO:0000256" key="2">
    <source>
        <dbReference type="ARBA" id="ARBA00004370"/>
    </source>
</evidence>
<keyword evidence="7" id="KW-0472">Membrane</keyword>
<dbReference type="GO" id="GO:0016020">
    <property type="term" value="C:membrane"/>
    <property type="evidence" value="ECO:0007669"/>
    <property type="project" value="UniProtKB-SubCell"/>
</dbReference>
<accession>A0A1D6EGM3</accession>
<gene>
    <name evidence="8" type="ORF">ZEAMMB73_Zm00001d004642</name>
</gene>
<dbReference type="EMBL" id="CM007648">
    <property type="protein sequence ID" value="ONM19316.1"/>
    <property type="molecule type" value="Genomic_DNA"/>
</dbReference>
<protein>
    <submittedName>
        <fullName evidence="8">Digalactosyldiacylglycerol synthase 1 chloroplastic</fullName>
    </submittedName>
</protein>
<comment type="similarity">
    <text evidence="3">Belongs to the glycosyltransferase group 1 family. Glycosyltransferase 4 subfamily.</text>
</comment>
<dbReference type="InterPro" id="IPR044525">
    <property type="entry name" value="DGDG1/2"/>
</dbReference>
<organism evidence="8">
    <name type="scientific">Zea mays</name>
    <name type="common">Maize</name>
    <dbReference type="NCBI Taxonomy" id="4577"/>
    <lineage>
        <taxon>Eukaryota</taxon>
        <taxon>Viridiplantae</taxon>
        <taxon>Streptophyta</taxon>
        <taxon>Embryophyta</taxon>
        <taxon>Tracheophyta</taxon>
        <taxon>Spermatophyta</taxon>
        <taxon>Magnoliopsida</taxon>
        <taxon>Liliopsida</taxon>
        <taxon>Poales</taxon>
        <taxon>Poaceae</taxon>
        <taxon>PACMAD clade</taxon>
        <taxon>Panicoideae</taxon>
        <taxon>Andropogonodae</taxon>
        <taxon>Andropogoneae</taxon>
        <taxon>Tripsacinae</taxon>
        <taxon>Zea</taxon>
    </lineage>
</organism>
<sequence>MASPVVVVAALLAAALAAFCGTDPLRTGSMVDFPGFEPHLVDLPDPTEMPMHADERERLRGAEVRFHGGKIQEEKILFNEMKEKGVKSGYRELIDLMAKHKSNLEGSKLDVYRSGEDSQEVQSTARRYKVFKNPSISDVLCTTTSEALAMGKFVICAEHPSNEFLRSLSGT</sequence>
<keyword evidence="5" id="KW-0934">Plastid</keyword>
<dbReference type="CDD" id="cd01635">
    <property type="entry name" value="Glycosyltransferase_GTB-type"/>
    <property type="match status" value="1"/>
</dbReference>
<evidence type="ECO:0000256" key="7">
    <source>
        <dbReference type="ARBA" id="ARBA00023136"/>
    </source>
</evidence>
<evidence type="ECO:0000256" key="3">
    <source>
        <dbReference type="ARBA" id="ARBA00009481"/>
    </source>
</evidence>
<evidence type="ECO:0000313" key="8">
    <source>
        <dbReference type="EMBL" id="ONM19316.1"/>
    </source>
</evidence>
<dbReference type="GO" id="GO:0046481">
    <property type="term" value="F:digalactosyldiacylglycerol synthase activity"/>
    <property type="evidence" value="ECO:0007669"/>
    <property type="project" value="InterPro"/>
</dbReference>
<dbReference type="GO" id="GO:0009507">
    <property type="term" value="C:chloroplast"/>
    <property type="evidence" value="ECO:0007669"/>
    <property type="project" value="UniProtKB-SubCell"/>
</dbReference>
<evidence type="ECO:0000256" key="6">
    <source>
        <dbReference type="ARBA" id="ARBA00022679"/>
    </source>
</evidence>
<name>A0A1D6EGM3_MAIZE</name>
<evidence type="ECO:0000256" key="5">
    <source>
        <dbReference type="ARBA" id="ARBA00022640"/>
    </source>
</evidence>
<proteinExistence type="inferred from homology"/>
<keyword evidence="4" id="KW-0150">Chloroplast</keyword>